<protein>
    <submittedName>
        <fullName evidence="1">Serine acetyltransferase</fullName>
    </submittedName>
</protein>
<proteinExistence type="predicted"/>
<dbReference type="PANTHER" id="PTHR42811">
    <property type="entry name" value="SERINE ACETYLTRANSFERASE"/>
    <property type="match status" value="1"/>
</dbReference>
<dbReference type="RefSeq" id="WP_176296735.1">
    <property type="nucleotide sequence ID" value="NZ_JACVHL010000022.1"/>
</dbReference>
<sequence>MDIQLLYWFRDHKFKRSTSFQQDKIFYKFNCDINRHTNIHHTVVFPHPVGIVIGSGVTVCENAIIHQNVTLGMKYNENKDFGVIIGAGTRICANSVIVGNVTIGKNCIIGANSIITKDVPDNTVVVGANKIIEKN</sequence>
<comment type="caution">
    <text evidence="1">The sequence shown here is derived from an EMBL/GenBank/DDBJ whole genome shotgun (WGS) entry which is preliminary data.</text>
</comment>
<reference evidence="1" key="1">
    <citation type="submission" date="2020-09" db="EMBL/GenBank/DDBJ databases">
        <title>Genome sequence of Vibrio parahaemolyticus isolates.</title>
        <authorList>
            <person name="Hammerl J.A."/>
            <person name="Strauch E."/>
        </authorList>
    </citation>
    <scope>NUCLEOTIDE SEQUENCE</scope>
    <source>
        <strain evidence="1">17-VB00146</strain>
    </source>
</reference>
<dbReference type="GO" id="GO:0006535">
    <property type="term" value="P:cysteine biosynthetic process from serine"/>
    <property type="evidence" value="ECO:0007669"/>
    <property type="project" value="InterPro"/>
</dbReference>
<evidence type="ECO:0000313" key="2">
    <source>
        <dbReference type="Proteomes" id="UP000726777"/>
    </source>
</evidence>
<dbReference type="PIRSF" id="PIRSF000441">
    <property type="entry name" value="CysE"/>
    <property type="match status" value="1"/>
</dbReference>
<dbReference type="Proteomes" id="UP000726777">
    <property type="component" value="Unassembled WGS sequence"/>
</dbReference>
<dbReference type="SUPFAM" id="SSF51161">
    <property type="entry name" value="Trimeric LpxA-like enzymes"/>
    <property type="match status" value="1"/>
</dbReference>
<dbReference type="Gene3D" id="2.160.10.10">
    <property type="entry name" value="Hexapeptide repeat proteins"/>
    <property type="match status" value="1"/>
</dbReference>
<organism evidence="1 2">
    <name type="scientific">Vibrio parahaemolyticus</name>
    <dbReference type="NCBI Taxonomy" id="670"/>
    <lineage>
        <taxon>Bacteria</taxon>
        <taxon>Pseudomonadati</taxon>
        <taxon>Pseudomonadota</taxon>
        <taxon>Gammaproteobacteria</taxon>
        <taxon>Vibrionales</taxon>
        <taxon>Vibrionaceae</taxon>
        <taxon>Vibrio</taxon>
    </lineage>
</organism>
<dbReference type="GO" id="GO:0009001">
    <property type="term" value="F:serine O-acetyltransferase activity"/>
    <property type="evidence" value="ECO:0007669"/>
    <property type="project" value="InterPro"/>
</dbReference>
<dbReference type="EMBL" id="JACVHL010000022">
    <property type="protein sequence ID" value="MCC3807182.1"/>
    <property type="molecule type" value="Genomic_DNA"/>
</dbReference>
<accession>A0A9Q3UFZ4</accession>
<evidence type="ECO:0000313" key="1">
    <source>
        <dbReference type="EMBL" id="MCC3807182.1"/>
    </source>
</evidence>
<dbReference type="InterPro" id="IPR001451">
    <property type="entry name" value="Hexapep"/>
</dbReference>
<dbReference type="GO" id="GO:0005737">
    <property type="term" value="C:cytoplasm"/>
    <property type="evidence" value="ECO:0007669"/>
    <property type="project" value="InterPro"/>
</dbReference>
<dbReference type="Pfam" id="PF00132">
    <property type="entry name" value="Hexapep"/>
    <property type="match status" value="1"/>
</dbReference>
<dbReference type="InterPro" id="IPR011004">
    <property type="entry name" value="Trimer_LpxA-like_sf"/>
</dbReference>
<name>A0A9Q3UFZ4_VIBPH</name>
<dbReference type="InterPro" id="IPR005881">
    <property type="entry name" value="Ser_O-AcTrfase"/>
</dbReference>
<dbReference type="AlphaFoldDB" id="A0A9Q3UFZ4"/>
<gene>
    <name evidence="1" type="ORF">IB292_19395</name>
</gene>